<keyword evidence="6" id="KW-0509">mRNA transport</keyword>
<dbReference type="OMA" id="TKDRYVP"/>
<keyword evidence="7" id="KW-0256">Endoplasmic reticulum</keyword>
<dbReference type="HOGENOM" id="CLU_017172_0_0_1"/>
<keyword evidence="8" id="KW-0813">Transport</keyword>
<evidence type="ECO:0000313" key="13">
    <source>
        <dbReference type="Proteomes" id="UP000005222"/>
    </source>
</evidence>
<dbReference type="GO" id="GO:0048471">
    <property type="term" value="C:perinuclear region of cytoplasm"/>
    <property type="evidence" value="ECO:0007669"/>
    <property type="project" value="UniProtKB-SubCell"/>
</dbReference>
<dbReference type="GO" id="GO:0051028">
    <property type="term" value="P:mRNA transport"/>
    <property type="evidence" value="ECO:0007669"/>
    <property type="project" value="UniProtKB-KW"/>
</dbReference>
<evidence type="ECO:0000259" key="11">
    <source>
        <dbReference type="PROSITE" id="PS50249"/>
    </source>
</evidence>
<dbReference type="InParanoid" id="G8YMP5"/>
<comment type="similarity">
    <text evidence="4">Belongs to the NPL4 family.</text>
</comment>
<dbReference type="Pfam" id="PF05020">
    <property type="entry name" value="zf-NPL4"/>
    <property type="match status" value="1"/>
</dbReference>
<dbReference type="AlphaFoldDB" id="G8YMP5"/>
<accession>G8YMP5</accession>
<dbReference type="EMBL" id="FO082055">
    <property type="protein sequence ID" value="CCE79213.1"/>
    <property type="molecule type" value="Genomic_DNA"/>
</dbReference>
<dbReference type="InterPro" id="IPR016563">
    <property type="entry name" value="Npl4"/>
</dbReference>
<dbReference type="InterPro" id="IPR007717">
    <property type="entry name" value="NPL4_C"/>
</dbReference>
<evidence type="ECO:0000256" key="8">
    <source>
        <dbReference type="ARBA" id="ARBA00022927"/>
    </source>
</evidence>
<protein>
    <recommendedName>
        <fullName evidence="5">Nuclear protein localization protein 4</fullName>
    </recommendedName>
</protein>
<evidence type="ECO:0000256" key="1">
    <source>
        <dbReference type="ARBA" id="ARBA00004335"/>
    </source>
</evidence>
<dbReference type="InterPro" id="IPR029071">
    <property type="entry name" value="Ubiquitin-like_domsf"/>
</dbReference>
<dbReference type="FunCoup" id="G8YMP5">
    <property type="interactions" value="1552"/>
</dbReference>
<keyword evidence="9" id="KW-0811">Translocation</keyword>
<dbReference type="InterPro" id="IPR037518">
    <property type="entry name" value="MPN"/>
</dbReference>
<dbReference type="InterPro" id="IPR007716">
    <property type="entry name" value="NPL4_Zn-bd_put"/>
</dbReference>
<dbReference type="GO" id="GO:0006511">
    <property type="term" value="P:ubiquitin-dependent protein catabolic process"/>
    <property type="evidence" value="ECO:0007669"/>
    <property type="project" value="InterPro"/>
</dbReference>
<keyword evidence="8" id="KW-0653">Protein transport</keyword>
<dbReference type="eggNOG" id="KOG2834">
    <property type="taxonomic scope" value="Eukaryota"/>
</dbReference>
<dbReference type="SUPFAM" id="SSF54236">
    <property type="entry name" value="Ubiquitin-like"/>
    <property type="match status" value="1"/>
</dbReference>
<dbReference type="STRING" id="559304.G8YMP5"/>
<dbReference type="PROSITE" id="PS50249">
    <property type="entry name" value="MPN"/>
    <property type="match status" value="1"/>
</dbReference>
<evidence type="ECO:0000313" key="12">
    <source>
        <dbReference type="EMBL" id="CCE79213.1"/>
    </source>
</evidence>
<name>G8YMP5_PICSO</name>
<evidence type="ECO:0000256" key="6">
    <source>
        <dbReference type="ARBA" id="ARBA00022816"/>
    </source>
</evidence>
<dbReference type="GO" id="GO:0015031">
    <property type="term" value="P:protein transport"/>
    <property type="evidence" value="ECO:0007669"/>
    <property type="project" value="UniProtKB-KW"/>
</dbReference>
<feature type="compositionally biased region" description="Polar residues" evidence="10">
    <location>
        <begin position="100"/>
        <end position="121"/>
    </location>
</feature>
<dbReference type="Pfam" id="PF05021">
    <property type="entry name" value="NPL4"/>
    <property type="match status" value="1"/>
</dbReference>
<reference evidence="12 13" key="1">
    <citation type="journal article" date="2012" name="G3 (Bethesda)">
        <title>Pichia sorbitophila, an interspecies yeast hybrid reveals early steps of genome resolution following polyploidization.</title>
        <authorList>
            <person name="Leh Louis V."/>
            <person name="Despons L."/>
            <person name="Friedrich A."/>
            <person name="Martin T."/>
            <person name="Durrens P."/>
            <person name="Casaregola S."/>
            <person name="Neuveglise C."/>
            <person name="Fairhead C."/>
            <person name="Marck C."/>
            <person name="Cruz J.A."/>
            <person name="Straub M.L."/>
            <person name="Kugler V."/>
            <person name="Sacerdot C."/>
            <person name="Uzunov Z."/>
            <person name="Thierry A."/>
            <person name="Weiss S."/>
            <person name="Bleykasten C."/>
            <person name="De Montigny J."/>
            <person name="Jacques N."/>
            <person name="Jung P."/>
            <person name="Lemaire M."/>
            <person name="Mallet S."/>
            <person name="Morel G."/>
            <person name="Richard G.F."/>
            <person name="Sarkar A."/>
            <person name="Savel G."/>
            <person name="Schacherer J."/>
            <person name="Seret M.L."/>
            <person name="Talla E."/>
            <person name="Samson G."/>
            <person name="Jubin C."/>
            <person name="Poulain J."/>
            <person name="Vacherie B."/>
            <person name="Barbe V."/>
            <person name="Pelletier E."/>
            <person name="Sherman D.J."/>
            <person name="Westhof E."/>
            <person name="Weissenbach J."/>
            <person name="Baret P.V."/>
            <person name="Wincker P."/>
            <person name="Gaillardin C."/>
            <person name="Dujon B."/>
            <person name="Souciet J.L."/>
        </authorList>
    </citation>
    <scope>NUCLEOTIDE SEQUENCE [LARGE SCALE GENOMIC DNA]</scope>
    <source>
        <strain evidence="13">ATCC MYA-4447 / BCRC 22081 / CBS 7064 / NBRC 10061 / NRRL Y-12695</strain>
    </source>
</reference>
<dbReference type="GO" id="GO:0031625">
    <property type="term" value="F:ubiquitin protein ligase binding"/>
    <property type="evidence" value="ECO:0007669"/>
    <property type="project" value="TreeGrafter"/>
</dbReference>
<evidence type="ECO:0000256" key="2">
    <source>
        <dbReference type="ARBA" id="ARBA00004397"/>
    </source>
</evidence>
<gene>
    <name evidence="12" type="primary">Piso0_001263</name>
    <name evidence="12" type="ORF">GNLVRS01_PISO0E01258g</name>
</gene>
<dbReference type="PANTHER" id="PTHR12710:SF0">
    <property type="entry name" value="NUCLEAR PROTEIN LOCALIZATION PROTEIN 4 HOMOLOG"/>
    <property type="match status" value="1"/>
</dbReference>
<evidence type="ECO:0000256" key="9">
    <source>
        <dbReference type="ARBA" id="ARBA00023010"/>
    </source>
</evidence>
<dbReference type="CDD" id="cd08061">
    <property type="entry name" value="MPN_NPL4"/>
    <property type="match status" value="1"/>
</dbReference>
<organism evidence="12 13">
    <name type="scientific">Pichia sorbitophila (strain ATCC MYA-4447 / BCRC 22081 / CBS 7064 / NBRC 10061 / NRRL Y-12695)</name>
    <name type="common">Hybrid yeast</name>
    <dbReference type="NCBI Taxonomy" id="559304"/>
    <lineage>
        <taxon>Eukaryota</taxon>
        <taxon>Fungi</taxon>
        <taxon>Dikarya</taxon>
        <taxon>Ascomycota</taxon>
        <taxon>Saccharomycotina</taxon>
        <taxon>Pichiomycetes</taxon>
        <taxon>Debaryomycetaceae</taxon>
        <taxon>Millerozyma</taxon>
    </lineage>
</organism>
<evidence type="ECO:0000256" key="3">
    <source>
        <dbReference type="ARBA" id="ARBA00004556"/>
    </source>
</evidence>
<evidence type="ECO:0000256" key="4">
    <source>
        <dbReference type="ARBA" id="ARBA00011025"/>
    </source>
</evidence>
<keyword evidence="13" id="KW-1185">Reference proteome</keyword>
<evidence type="ECO:0000256" key="10">
    <source>
        <dbReference type="SAM" id="MobiDB-lite"/>
    </source>
</evidence>
<feature type="compositionally biased region" description="Polar residues" evidence="10">
    <location>
        <begin position="82"/>
        <end position="91"/>
    </location>
</feature>
<dbReference type="GO" id="GO:0031965">
    <property type="term" value="C:nuclear membrane"/>
    <property type="evidence" value="ECO:0007669"/>
    <property type="project" value="UniProtKB-SubCell"/>
</dbReference>
<feature type="domain" description="MPN" evidence="11">
    <location>
        <begin position="238"/>
        <end position="375"/>
    </location>
</feature>
<dbReference type="GO" id="GO:0043130">
    <property type="term" value="F:ubiquitin binding"/>
    <property type="evidence" value="ECO:0007669"/>
    <property type="project" value="TreeGrafter"/>
</dbReference>
<dbReference type="Proteomes" id="UP000005222">
    <property type="component" value="Chromosome E"/>
</dbReference>
<evidence type="ECO:0000256" key="5">
    <source>
        <dbReference type="ARBA" id="ARBA00019709"/>
    </source>
</evidence>
<comment type="subcellular location">
    <subcellularLocation>
        <location evidence="3">Cytoplasm</location>
        <location evidence="3">Perinuclear region</location>
    </subcellularLocation>
    <subcellularLocation>
        <location evidence="2">Endoplasmic reticulum membrane</location>
        <topology evidence="2">Peripheral membrane protein</topology>
        <orientation evidence="2">Cytoplasmic side</orientation>
    </subcellularLocation>
    <subcellularLocation>
        <location evidence="1">Nucleus membrane</location>
        <topology evidence="1">Peripheral membrane protein</topology>
        <orientation evidence="1">Cytoplasmic side</orientation>
    </subcellularLocation>
</comment>
<feature type="region of interest" description="Disordered" evidence="10">
    <location>
        <begin position="79"/>
        <end position="121"/>
    </location>
</feature>
<proteinExistence type="inferred from homology"/>
<dbReference type="Gene3D" id="3.10.20.90">
    <property type="entry name" value="Phosphatidylinositol 3-kinase Catalytic Subunit, Chain A, domain 1"/>
    <property type="match status" value="1"/>
</dbReference>
<sequence>MILRFRDKNGMHRIEADENQDFLLVLESLLPKLGISDISSLLISQEPRSAGGPAGALCGKTIGELKLRNGDMLFVTYDADSDQQGTPSGSGSHDKAQGGANDTRTVSIGNTGTGNVSTAVPSQQHEVDNILEKQEGQIKRPRSSLCKHGEKGMCEYCSPLPPWDKNYLKENGIKHVSFHAQLRELNESKNNKFNATSYIPPLEELDYSSHKTVRGGSQTSGPLTITLQQQKFRMVDHVEFADATILNKFLDSWRASGVQRFGIMYGTYEPFEKVPLGTKAVVQAIYEPPQAGEVDGLTLLEWENESQVDSVAAALGLYKVGMVFTDLTDSGARDGSVICKRHTDTYFLSCLEVLMASRFQIRHPNPSKHSSTGKFSSKFVTCVVSGGLNGEIEPRSYQVSNSAEALVKADIISGSTQPSMLYINPSTRNRFVPDVYYSKINEYGLEVKTNAKPAFPVEFLLVTLSDSFPMEPNPLLNQNFVIENRDFLGDVQDLKAAADYLKSDSVDGSLIADFHFLVFLVKTNVLAPEELDLAFSFVMTRDYEKYLKLVESPGWMTLLTILEHSA</sequence>
<dbReference type="GO" id="GO:0005789">
    <property type="term" value="C:endoplasmic reticulum membrane"/>
    <property type="evidence" value="ECO:0007669"/>
    <property type="project" value="UniProtKB-SubCell"/>
</dbReference>
<dbReference type="OrthoDB" id="10251089at2759"/>
<evidence type="ECO:0000256" key="7">
    <source>
        <dbReference type="ARBA" id="ARBA00022824"/>
    </source>
</evidence>
<dbReference type="PIRSF" id="PIRSF010052">
    <property type="entry name" value="Polyub_prc_Npl4"/>
    <property type="match status" value="1"/>
</dbReference>
<dbReference type="PANTHER" id="PTHR12710">
    <property type="entry name" value="NUCLEAR PROTEIN LOCALIZATION 4"/>
    <property type="match status" value="1"/>
</dbReference>